<protein>
    <submittedName>
        <fullName evidence="3">Asp-tRNA(Asn)/Glu-tRNA(Gln) amidotransferase A subunit family amidase</fullName>
    </submittedName>
</protein>
<dbReference type="EMBL" id="JBEPLY010000010">
    <property type="protein sequence ID" value="MET3600983.1"/>
    <property type="molecule type" value="Genomic_DNA"/>
</dbReference>
<name>A0ABV2IDK9_9HYPH</name>
<evidence type="ECO:0000313" key="3">
    <source>
        <dbReference type="EMBL" id="MET3600983.1"/>
    </source>
</evidence>
<evidence type="ECO:0000259" key="2">
    <source>
        <dbReference type="Pfam" id="PF01425"/>
    </source>
</evidence>
<accession>A0ABV2IDK9</accession>
<evidence type="ECO:0000313" key="4">
    <source>
        <dbReference type="Proteomes" id="UP001549164"/>
    </source>
</evidence>
<sequence>MTTKTDAPLSALETRKAIASGRLTAVAAVEDLLARIAALEPAIGAWVAVDAEGARETARLLDQGPERGPLHGTGIGVKDIFAVKGLPWRCGSPIWAARDAAFDASSVAIARRAGGVILGKTVTTEFAGYKPSATLNPAAPGRTPGGSSSGSAAAVASGMVPLAFGSQTSGSIIRPASYCGVVGFKPGFDTIDTYGMAAFARSFDTVGVFARSVGDVAFAIEALSGLPMTAPDIGAQPAPLGLFRSAAWAHAEPAMIAAWEAFERDLQAAGVALCDAAPSAFAPELEDALSLHARIMAAEAADALAYETTAAPELLSEGLARQLAGGRSTPAEKRADDYRRLRHLRAGFIERLPADAVWLSPSSTGPAPRLEENTTGNPAFNQTWSLLGLPSCSIPLLSDAEGRPMGVQVTGTMGNDRGVLAVADWLMRLFAR</sequence>
<dbReference type="InterPro" id="IPR000120">
    <property type="entry name" value="Amidase"/>
</dbReference>
<dbReference type="PANTHER" id="PTHR11895">
    <property type="entry name" value="TRANSAMIDASE"/>
    <property type="match status" value="1"/>
</dbReference>
<gene>
    <name evidence="3" type="ORF">ABID12_002934</name>
</gene>
<organism evidence="3 4">
    <name type="scientific">Martelella mangrovi</name>
    <dbReference type="NCBI Taxonomy" id="1397477"/>
    <lineage>
        <taxon>Bacteria</taxon>
        <taxon>Pseudomonadati</taxon>
        <taxon>Pseudomonadota</taxon>
        <taxon>Alphaproteobacteria</taxon>
        <taxon>Hyphomicrobiales</taxon>
        <taxon>Aurantimonadaceae</taxon>
        <taxon>Martelella</taxon>
    </lineage>
</organism>
<dbReference type="Gene3D" id="3.90.1300.10">
    <property type="entry name" value="Amidase signature (AS) domain"/>
    <property type="match status" value="1"/>
</dbReference>
<evidence type="ECO:0000256" key="1">
    <source>
        <dbReference type="ARBA" id="ARBA00009199"/>
    </source>
</evidence>
<reference evidence="3 4" key="1">
    <citation type="submission" date="2024-06" db="EMBL/GenBank/DDBJ databases">
        <title>Genomic Encyclopedia of Type Strains, Phase IV (KMG-IV): sequencing the most valuable type-strain genomes for metagenomic binning, comparative biology and taxonomic classification.</title>
        <authorList>
            <person name="Goeker M."/>
        </authorList>
    </citation>
    <scope>NUCLEOTIDE SEQUENCE [LARGE SCALE GENOMIC DNA]</scope>
    <source>
        <strain evidence="3 4">DSM 28102</strain>
    </source>
</reference>
<dbReference type="RefSeq" id="WP_354434845.1">
    <property type="nucleotide sequence ID" value="NZ_JBEPLY010000010.1"/>
</dbReference>
<proteinExistence type="inferred from homology"/>
<comment type="caution">
    <text evidence="3">The sequence shown here is derived from an EMBL/GenBank/DDBJ whole genome shotgun (WGS) entry which is preliminary data.</text>
</comment>
<dbReference type="PANTHER" id="PTHR11895:SF151">
    <property type="entry name" value="GLUTAMYL-TRNA(GLN) AMIDOTRANSFERASE SUBUNIT A"/>
    <property type="match status" value="1"/>
</dbReference>
<dbReference type="SUPFAM" id="SSF75304">
    <property type="entry name" value="Amidase signature (AS) enzymes"/>
    <property type="match status" value="1"/>
</dbReference>
<keyword evidence="4" id="KW-1185">Reference proteome</keyword>
<feature type="domain" description="Amidase" evidence="2">
    <location>
        <begin position="28"/>
        <end position="420"/>
    </location>
</feature>
<dbReference type="InterPro" id="IPR036928">
    <property type="entry name" value="AS_sf"/>
</dbReference>
<dbReference type="Proteomes" id="UP001549164">
    <property type="component" value="Unassembled WGS sequence"/>
</dbReference>
<comment type="similarity">
    <text evidence="1">Belongs to the amidase family.</text>
</comment>
<dbReference type="InterPro" id="IPR023631">
    <property type="entry name" value="Amidase_dom"/>
</dbReference>
<dbReference type="Pfam" id="PF01425">
    <property type="entry name" value="Amidase"/>
    <property type="match status" value="1"/>
</dbReference>